<accession>A0A3R7E8E7</accession>
<evidence type="ECO:0000313" key="4">
    <source>
        <dbReference type="Proteomes" id="UP000285712"/>
    </source>
</evidence>
<name>A0A3R7E8E7_APHAT</name>
<dbReference type="EMBL" id="QUTH01002216">
    <property type="protein sequence ID" value="RHZ27159.1"/>
    <property type="molecule type" value="Genomic_DNA"/>
</dbReference>
<evidence type="ECO:0000313" key="3">
    <source>
        <dbReference type="Proteomes" id="UP000285430"/>
    </source>
</evidence>
<protein>
    <submittedName>
        <fullName evidence="1">Uncharacterized protein</fullName>
    </submittedName>
</protein>
<comment type="caution">
    <text evidence="1">The sequence shown here is derived from an EMBL/GenBank/DDBJ whole genome shotgun (WGS) entry which is preliminary data.</text>
</comment>
<dbReference type="Proteomes" id="UP000285430">
    <property type="component" value="Unassembled WGS sequence"/>
</dbReference>
<evidence type="ECO:0000313" key="1">
    <source>
        <dbReference type="EMBL" id="RHY92153.1"/>
    </source>
</evidence>
<dbReference type="VEuPathDB" id="FungiDB:H257_07254"/>
<dbReference type="AlphaFoldDB" id="A0A3R7E8E7"/>
<gene>
    <name evidence="1" type="ORF">DYB35_003176</name>
    <name evidence="2" type="ORF">DYB37_005876</name>
</gene>
<sequence length="287" mass="32994">MRRKSVGFSQFHKKQIATNATIRRLNCVPYDANPVHIESVEEKDSRKCAQLLLSILQSRQAFVRDSSGDVDLQTVGYFELDWVKDMSDLHVANLQKLTHHQFKGDAAKRLQRKHKQWIEEQRLMTSLGFAAGRLATSLTKPERQMLQDMLQVPVTGGYYTHMVTSLDQARSIAGHRRRYWETWTIGDGEKNEDHRVRRIESRSQWAKRRAWMDEDDEDVVDLSHFDVGAPTSLPRHMTLGDFCPPPTVKAVGVFPDSDTYDFCDIALHDDDDVTLSTRQVQATCSMM</sequence>
<reference evidence="3 4" key="1">
    <citation type="submission" date="2018-08" db="EMBL/GenBank/DDBJ databases">
        <title>Aphanomyces genome sequencing and annotation.</title>
        <authorList>
            <person name="Minardi D."/>
            <person name="Oidtmann B."/>
            <person name="Van Der Giezen M."/>
            <person name="Studholme D.J."/>
        </authorList>
    </citation>
    <scope>NUCLEOTIDE SEQUENCE [LARGE SCALE GENOMIC DNA]</scope>
    <source>
        <strain evidence="2 3">Da</strain>
        <strain evidence="1 4">Sv</strain>
    </source>
</reference>
<dbReference type="Proteomes" id="UP000285712">
    <property type="component" value="Unassembled WGS sequence"/>
</dbReference>
<dbReference type="EMBL" id="QUTG01003302">
    <property type="protein sequence ID" value="RHY92153.1"/>
    <property type="molecule type" value="Genomic_DNA"/>
</dbReference>
<evidence type="ECO:0000313" key="2">
    <source>
        <dbReference type="EMBL" id="RHZ27159.1"/>
    </source>
</evidence>
<organism evidence="1 4">
    <name type="scientific">Aphanomyces astaci</name>
    <name type="common">Crayfish plague agent</name>
    <dbReference type="NCBI Taxonomy" id="112090"/>
    <lineage>
        <taxon>Eukaryota</taxon>
        <taxon>Sar</taxon>
        <taxon>Stramenopiles</taxon>
        <taxon>Oomycota</taxon>
        <taxon>Saprolegniomycetes</taxon>
        <taxon>Saprolegniales</taxon>
        <taxon>Verrucalvaceae</taxon>
        <taxon>Aphanomyces</taxon>
    </lineage>
</organism>
<proteinExistence type="predicted"/>